<accession>A0A2X4XPG5</accession>
<feature type="transmembrane region" description="Helical" evidence="1">
    <location>
        <begin position="6"/>
        <end position="30"/>
    </location>
</feature>
<organism evidence="2 3">
    <name type="scientific">Leminorella richardii</name>
    <dbReference type="NCBI Taxonomy" id="158841"/>
    <lineage>
        <taxon>Bacteria</taxon>
        <taxon>Pseudomonadati</taxon>
        <taxon>Pseudomonadota</taxon>
        <taxon>Gammaproteobacteria</taxon>
        <taxon>Enterobacterales</taxon>
        <taxon>Budviciaceae</taxon>
        <taxon>Leminorella</taxon>
    </lineage>
</organism>
<keyword evidence="1" id="KW-0472">Membrane</keyword>
<evidence type="ECO:0000256" key="1">
    <source>
        <dbReference type="SAM" id="Phobius"/>
    </source>
</evidence>
<evidence type="ECO:0000313" key="2">
    <source>
        <dbReference type="EMBL" id="SQI41835.1"/>
    </source>
</evidence>
<dbReference type="Proteomes" id="UP000249005">
    <property type="component" value="Chromosome 1"/>
</dbReference>
<name>A0A2X4XPG5_9GAMM</name>
<keyword evidence="3" id="KW-1185">Reference proteome</keyword>
<keyword evidence="1" id="KW-0812">Transmembrane</keyword>
<feature type="transmembrane region" description="Helical" evidence="1">
    <location>
        <begin position="75"/>
        <end position="92"/>
    </location>
</feature>
<reference evidence="2 3" key="1">
    <citation type="submission" date="2018-06" db="EMBL/GenBank/DDBJ databases">
        <authorList>
            <consortium name="Pathogen Informatics"/>
            <person name="Doyle S."/>
        </authorList>
    </citation>
    <scope>NUCLEOTIDE SEQUENCE [LARGE SCALE GENOMIC DNA]</scope>
    <source>
        <strain evidence="2 3">NCTC12151</strain>
    </source>
</reference>
<evidence type="ECO:0000313" key="3">
    <source>
        <dbReference type="Proteomes" id="UP000249005"/>
    </source>
</evidence>
<sequence>MNITFEWLFFLLLAIINIITAMLIFCSALHPFIYRGPAWYKLALIITAFGFSAQGALSLPYLIYGSEVYNNSLPIWALNDIGIAVISGHYFYKIIMKK</sequence>
<protein>
    <submittedName>
        <fullName evidence="2">Uncharacterized protein</fullName>
    </submittedName>
</protein>
<proteinExistence type="predicted"/>
<dbReference type="AlphaFoldDB" id="A0A2X4XPG5"/>
<gene>
    <name evidence="2" type="ORF">NCTC12151_02373</name>
</gene>
<dbReference type="EMBL" id="LS483470">
    <property type="protein sequence ID" value="SQI41835.1"/>
    <property type="molecule type" value="Genomic_DNA"/>
</dbReference>
<dbReference type="KEGG" id="lri:NCTC12151_02373"/>
<keyword evidence="1" id="KW-1133">Transmembrane helix</keyword>
<feature type="transmembrane region" description="Helical" evidence="1">
    <location>
        <begin position="42"/>
        <end position="63"/>
    </location>
</feature>